<evidence type="ECO:0000313" key="3">
    <source>
        <dbReference type="Proteomes" id="UP001597511"/>
    </source>
</evidence>
<accession>A0ABW6A9F8</accession>
<dbReference type="Gene3D" id="3.30.720.100">
    <property type="match status" value="1"/>
</dbReference>
<sequence length="277" mass="31355">MNNNIYPCIWFDGNAKEAMEFYCRVFPDSKIVADTPMVVNAELGGQLLMGLNGGPQFKPNASISFMVICETMEETDHCWHKLAEGGDVLMPLDKYAWSERYGWVQDKFGISWQIYKGDISQVGQKIVPTLMFAEAQQGKAKDAIHFYVDLFRSSSLGGILEYGTGPTEGQVQHAQFKLNEYVLMAMDSGVPQAFSFTEGISLVIQCDTQEEIDYYWNGFTKEGKESMCGWCKDQFGVSWQIIPRKLAQLMSDPQRAQRVMQEVLKMKKLDIAILENA</sequence>
<dbReference type="InterPro" id="IPR028973">
    <property type="entry name" value="PhnB-like"/>
</dbReference>
<reference evidence="3" key="1">
    <citation type="journal article" date="2019" name="Int. J. Syst. Evol. Microbiol.">
        <title>The Global Catalogue of Microorganisms (GCM) 10K type strain sequencing project: providing services to taxonomists for standard genome sequencing and annotation.</title>
        <authorList>
            <consortium name="The Broad Institute Genomics Platform"/>
            <consortium name="The Broad Institute Genome Sequencing Center for Infectious Disease"/>
            <person name="Wu L."/>
            <person name="Ma J."/>
        </authorList>
    </citation>
    <scope>NUCLEOTIDE SEQUENCE [LARGE SCALE GENOMIC DNA]</scope>
    <source>
        <strain evidence="3">KCTC 23299</strain>
    </source>
</reference>
<dbReference type="Pfam" id="PF06983">
    <property type="entry name" value="3-dmu-9_3-mt"/>
    <property type="match status" value="2"/>
</dbReference>
<organism evidence="2 3">
    <name type="scientific">Terrimonas rubra</name>
    <dbReference type="NCBI Taxonomy" id="1035890"/>
    <lineage>
        <taxon>Bacteria</taxon>
        <taxon>Pseudomonadati</taxon>
        <taxon>Bacteroidota</taxon>
        <taxon>Chitinophagia</taxon>
        <taxon>Chitinophagales</taxon>
        <taxon>Chitinophagaceae</taxon>
        <taxon>Terrimonas</taxon>
    </lineage>
</organism>
<dbReference type="PANTHER" id="PTHR33990">
    <property type="entry name" value="PROTEIN YJDN-RELATED"/>
    <property type="match status" value="1"/>
</dbReference>
<keyword evidence="3" id="KW-1185">Reference proteome</keyword>
<protein>
    <submittedName>
        <fullName evidence="2">VOC family protein</fullName>
    </submittedName>
</protein>
<dbReference type="Gene3D" id="3.10.180.10">
    <property type="entry name" value="2,3-Dihydroxybiphenyl 1,2-Dioxygenase, domain 1"/>
    <property type="match status" value="1"/>
</dbReference>
<dbReference type="InterPro" id="IPR029068">
    <property type="entry name" value="Glyas_Bleomycin-R_OHBP_Dase"/>
</dbReference>
<dbReference type="SUPFAM" id="SSF54593">
    <property type="entry name" value="Glyoxalase/Bleomycin resistance protein/Dihydroxybiphenyl dioxygenase"/>
    <property type="match status" value="2"/>
</dbReference>
<proteinExistence type="predicted"/>
<dbReference type="Proteomes" id="UP001597511">
    <property type="component" value="Unassembled WGS sequence"/>
</dbReference>
<evidence type="ECO:0000313" key="2">
    <source>
        <dbReference type="EMBL" id="MFD2921922.1"/>
    </source>
</evidence>
<dbReference type="Gene3D" id="3.30.720.110">
    <property type="match status" value="1"/>
</dbReference>
<feature type="domain" description="PhnB-like" evidence="1">
    <location>
        <begin position="4"/>
        <end position="114"/>
    </location>
</feature>
<name>A0ABW6A9F8_9BACT</name>
<dbReference type="RefSeq" id="WP_386103133.1">
    <property type="nucleotide sequence ID" value="NZ_JBHUOZ010000003.1"/>
</dbReference>
<comment type="caution">
    <text evidence="2">The sequence shown here is derived from an EMBL/GenBank/DDBJ whole genome shotgun (WGS) entry which is preliminary data.</text>
</comment>
<evidence type="ECO:0000259" key="1">
    <source>
        <dbReference type="Pfam" id="PF06983"/>
    </source>
</evidence>
<gene>
    <name evidence="2" type="ORF">ACFS6H_19540</name>
</gene>
<dbReference type="EMBL" id="JBHUOZ010000003">
    <property type="protein sequence ID" value="MFD2921922.1"/>
    <property type="molecule type" value="Genomic_DNA"/>
</dbReference>
<dbReference type="CDD" id="cd06588">
    <property type="entry name" value="PhnB_like"/>
    <property type="match status" value="2"/>
</dbReference>
<feature type="domain" description="PhnB-like" evidence="1">
    <location>
        <begin position="124"/>
        <end position="242"/>
    </location>
</feature>